<dbReference type="EMBL" id="CP042914">
    <property type="protein sequence ID" value="QEG42733.1"/>
    <property type="molecule type" value="Genomic_DNA"/>
</dbReference>
<name>A0A5B9R850_9BACT</name>
<dbReference type="GO" id="GO:0005829">
    <property type="term" value="C:cytosol"/>
    <property type="evidence" value="ECO:0007669"/>
    <property type="project" value="TreeGrafter"/>
</dbReference>
<feature type="coiled-coil region" evidence="8">
    <location>
        <begin position="28"/>
        <end position="59"/>
    </location>
</feature>
<evidence type="ECO:0000256" key="5">
    <source>
        <dbReference type="ARBA" id="ARBA00022795"/>
    </source>
</evidence>
<dbReference type="InterPro" id="IPR018035">
    <property type="entry name" value="Flagellar_FliH/T3SS_HrpE"/>
</dbReference>
<gene>
    <name evidence="10" type="ORF">UC8_47750</name>
</gene>
<protein>
    <recommendedName>
        <fullName evidence="3">Flagellar assembly protein FliH</fullName>
    </recommendedName>
</protein>
<comment type="function">
    <text evidence="1">Needed for flagellar regrowth and assembly.</text>
</comment>
<dbReference type="PANTHER" id="PTHR34982">
    <property type="entry name" value="YOP PROTEINS TRANSLOCATION PROTEIN L"/>
    <property type="match status" value="1"/>
</dbReference>
<evidence type="ECO:0000256" key="4">
    <source>
        <dbReference type="ARBA" id="ARBA00022448"/>
    </source>
</evidence>
<keyword evidence="6" id="KW-0653">Protein transport</keyword>
<organism evidence="10 11">
    <name type="scientific">Roseimaritima ulvae</name>
    <dbReference type="NCBI Taxonomy" id="980254"/>
    <lineage>
        <taxon>Bacteria</taxon>
        <taxon>Pseudomonadati</taxon>
        <taxon>Planctomycetota</taxon>
        <taxon>Planctomycetia</taxon>
        <taxon>Pirellulales</taxon>
        <taxon>Pirellulaceae</taxon>
        <taxon>Roseimaritima</taxon>
    </lineage>
</organism>
<evidence type="ECO:0000256" key="7">
    <source>
        <dbReference type="ARBA" id="ARBA00023225"/>
    </source>
</evidence>
<evidence type="ECO:0000256" key="1">
    <source>
        <dbReference type="ARBA" id="ARBA00003041"/>
    </source>
</evidence>
<evidence type="ECO:0000313" key="11">
    <source>
        <dbReference type="Proteomes" id="UP000325286"/>
    </source>
</evidence>
<evidence type="ECO:0000256" key="8">
    <source>
        <dbReference type="SAM" id="Coils"/>
    </source>
</evidence>
<dbReference type="OrthoDB" id="264725at2"/>
<keyword evidence="10" id="KW-0969">Cilium</keyword>
<dbReference type="PANTHER" id="PTHR34982:SF1">
    <property type="entry name" value="FLAGELLAR ASSEMBLY PROTEIN FLIH"/>
    <property type="match status" value="1"/>
</dbReference>
<dbReference type="KEGG" id="rul:UC8_47750"/>
<dbReference type="Gene3D" id="1.20.5.620">
    <property type="entry name" value="F1F0 ATP synthase subunit B, membrane domain"/>
    <property type="match status" value="1"/>
</dbReference>
<keyword evidence="4" id="KW-0813">Transport</keyword>
<proteinExistence type="inferred from homology"/>
<keyword evidence="7" id="KW-1006">Bacterial flagellum protein export</keyword>
<dbReference type="GO" id="GO:0015031">
    <property type="term" value="P:protein transport"/>
    <property type="evidence" value="ECO:0007669"/>
    <property type="project" value="UniProtKB-KW"/>
</dbReference>
<evidence type="ECO:0000256" key="2">
    <source>
        <dbReference type="ARBA" id="ARBA00006602"/>
    </source>
</evidence>
<evidence type="ECO:0000313" key="10">
    <source>
        <dbReference type="EMBL" id="QEG42733.1"/>
    </source>
</evidence>
<keyword evidence="11" id="KW-1185">Reference proteome</keyword>
<keyword evidence="10" id="KW-0966">Cell projection</keyword>
<keyword evidence="10" id="KW-0282">Flagellum</keyword>
<evidence type="ECO:0000256" key="6">
    <source>
        <dbReference type="ARBA" id="ARBA00022927"/>
    </source>
</evidence>
<evidence type="ECO:0000259" key="9">
    <source>
        <dbReference type="Pfam" id="PF02108"/>
    </source>
</evidence>
<dbReference type="AlphaFoldDB" id="A0A5B9R850"/>
<dbReference type="Proteomes" id="UP000325286">
    <property type="component" value="Chromosome"/>
</dbReference>
<sequence>MASILKSNTTEGSVGPSGVAGFNLDDFASSSRRLLEQAQEQAQQILADARQQAQEITKKAHREGLAAGMAEARKTVDQDVAQQVQTQVQERLGVLEQTARELSESQAEWLQSFAQTLTDLGLGIAEKIIKQRLQNDPQIVLDWTEQALRHARSARSLVVAVHPETLVQLGQPLEALLQASGVPEDARLEPDESLEPHGVVVRQLGGSIDAQLSSQLENLQRMLQA</sequence>
<feature type="domain" description="Flagellar assembly protein FliH/Type III secretion system HrpE" evidence="9">
    <location>
        <begin position="94"/>
        <end position="218"/>
    </location>
</feature>
<dbReference type="RefSeq" id="WP_068137801.1">
    <property type="nucleotide sequence ID" value="NZ_CP042914.1"/>
</dbReference>
<accession>A0A5B9R850</accession>
<dbReference type="Pfam" id="PF02108">
    <property type="entry name" value="FliH"/>
    <property type="match status" value="1"/>
</dbReference>
<keyword evidence="5" id="KW-1005">Bacterial flagellum biogenesis</keyword>
<dbReference type="GO" id="GO:0044781">
    <property type="term" value="P:bacterial-type flagellum organization"/>
    <property type="evidence" value="ECO:0007669"/>
    <property type="project" value="UniProtKB-KW"/>
</dbReference>
<dbReference type="InterPro" id="IPR051472">
    <property type="entry name" value="T3SS_Stator/FliH"/>
</dbReference>
<reference evidence="10 11" key="1">
    <citation type="submission" date="2019-08" db="EMBL/GenBank/DDBJ databases">
        <title>Deep-cultivation of Planctomycetes and their phenomic and genomic characterization uncovers novel biology.</title>
        <authorList>
            <person name="Wiegand S."/>
            <person name="Jogler M."/>
            <person name="Boedeker C."/>
            <person name="Pinto D."/>
            <person name="Vollmers J."/>
            <person name="Rivas-Marin E."/>
            <person name="Kohn T."/>
            <person name="Peeters S.H."/>
            <person name="Heuer A."/>
            <person name="Rast P."/>
            <person name="Oberbeckmann S."/>
            <person name="Bunk B."/>
            <person name="Jeske O."/>
            <person name="Meyerdierks A."/>
            <person name="Storesund J.E."/>
            <person name="Kallscheuer N."/>
            <person name="Luecker S."/>
            <person name="Lage O.M."/>
            <person name="Pohl T."/>
            <person name="Merkel B.J."/>
            <person name="Hornburger P."/>
            <person name="Mueller R.-W."/>
            <person name="Bruemmer F."/>
            <person name="Labrenz M."/>
            <person name="Spormann A.M."/>
            <person name="Op den Camp H."/>
            <person name="Overmann J."/>
            <person name="Amann R."/>
            <person name="Jetten M.S.M."/>
            <person name="Mascher T."/>
            <person name="Medema M.H."/>
            <person name="Devos D.P."/>
            <person name="Kaster A.-K."/>
            <person name="Ovreas L."/>
            <person name="Rohde M."/>
            <person name="Galperin M.Y."/>
            <person name="Jogler C."/>
        </authorList>
    </citation>
    <scope>NUCLEOTIDE SEQUENCE [LARGE SCALE GENOMIC DNA]</scope>
    <source>
        <strain evidence="10 11">UC8</strain>
    </source>
</reference>
<comment type="similarity">
    <text evidence="2">Belongs to the FliH family.</text>
</comment>
<keyword evidence="8" id="KW-0175">Coiled coil</keyword>
<evidence type="ECO:0000256" key="3">
    <source>
        <dbReference type="ARBA" id="ARBA00016507"/>
    </source>
</evidence>